<accession>V6J7H7</accession>
<evidence type="ECO:0000256" key="1">
    <source>
        <dbReference type="ARBA" id="ARBA00034117"/>
    </source>
</evidence>
<dbReference type="eggNOG" id="COG5444">
    <property type="taxonomic scope" value="Bacteria"/>
</dbReference>
<dbReference type="InterPro" id="IPR051768">
    <property type="entry name" value="Bact_secretion_toxin"/>
</dbReference>
<name>V6J7H7_9BACL</name>
<dbReference type="OrthoDB" id="3261089at2"/>
<dbReference type="AlphaFoldDB" id="V6J7H7"/>
<dbReference type="STRING" id="1395513.P343_04945"/>
<comment type="similarity">
    <text evidence="1">In the N-terminal section; belongs to the LXG family.</text>
</comment>
<reference evidence="3 4" key="1">
    <citation type="journal article" date="2013" name="Genome Announc.">
        <title>Genome Sequence of Sporolactobacillus laevolacticus DSM442, an Efficient Polymer-Grade D-Lactate Producer from Agricultural Waste Cottonseed as a Nitrogen Source.</title>
        <authorList>
            <person name="Wang H."/>
            <person name="Wang L."/>
            <person name="Ju J."/>
            <person name="Yu B."/>
            <person name="Ma Y."/>
        </authorList>
    </citation>
    <scope>NUCLEOTIDE SEQUENCE [LARGE SCALE GENOMIC DNA]</scope>
    <source>
        <strain evidence="3 4">DSM 442</strain>
    </source>
</reference>
<dbReference type="eggNOG" id="COG3209">
    <property type="taxonomic scope" value="Bacteria"/>
</dbReference>
<evidence type="ECO:0000259" key="2">
    <source>
        <dbReference type="PROSITE" id="PS51756"/>
    </source>
</evidence>
<sequence length="563" mass="61214">MRINSGGAGSAGDTKTYDSESLISAANAHAKQYETLRSQFHTLRTAFIQIANIGSDFQGQGAEAIKSFYSAQVNVVDAWLRMIDKKIAYYHDVAGTIDNKNLGGNTQVQVPFLNEDLSRGYARSKEMIREQRDDISKILSSISDLVPINVFSNHEVDQALDAAEEKRAQNVLDVQEFDQNLTNEYRQVNEDLPYIASLYGELINATHQGADVQPMHFNAHAYHDSKIFQVQDEMAKETQKYLKIKKQQEKAKEVEKTSEKDPIESLAAAIEGKVADTVDQVVEEVKKETTQAGRTAGEIKDEAEKMANSSAVQGVVHFTVGAADQVIENNTGLKIGHQDEWDQFKAYKSGEIAGDVFSAFEGVAEIIGGGGIIAGGTTVSVAGAPETGGVSLIIEPGVLALGAAEIGHGSFVTANGFSNYAKDIKDLKQDISVEKTGGGVNKAGVQTSKKLQNVEGYTPSKINGNGDMLKRTYTIEGKQIVINSGHGFRAQGHKTGSVRDIGSMDEIETKILDDIKLYIKSNGNIPNVPQKIERVVEVNAREVGYNLTRTSDGVIRVSTYYPK</sequence>
<dbReference type="InterPro" id="IPR006829">
    <property type="entry name" value="LXG_dom"/>
</dbReference>
<dbReference type="Pfam" id="PF04740">
    <property type="entry name" value="LXG"/>
    <property type="match status" value="1"/>
</dbReference>
<dbReference type="PROSITE" id="PS51756">
    <property type="entry name" value="LXG"/>
    <property type="match status" value="1"/>
</dbReference>
<comment type="caution">
    <text evidence="3">The sequence shown here is derived from an EMBL/GenBank/DDBJ whole genome shotgun (WGS) entry which is preliminary data.</text>
</comment>
<evidence type="ECO:0000313" key="3">
    <source>
        <dbReference type="EMBL" id="EST12729.1"/>
    </source>
</evidence>
<protein>
    <recommendedName>
        <fullName evidence="2">LXG domain-containing protein</fullName>
    </recommendedName>
</protein>
<dbReference type="PANTHER" id="PTHR34976">
    <property type="entry name" value="RIBONUCLEASE YQCG-RELATED"/>
    <property type="match status" value="1"/>
</dbReference>
<dbReference type="EMBL" id="AWTC01000004">
    <property type="protein sequence ID" value="EST12729.1"/>
    <property type="molecule type" value="Genomic_DNA"/>
</dbReference>
<organism evidence="3 4">
    <name type="scientific">Sporolactobacillus laevolacticus DSM 442</name>
    <dbReference type="NCBI Taxonomy" id="1395513"/>
    <lineage>
        <taxon>Bacteria</taxon>
        <taxon>Bacillati</taxon>
        <taxon>Bacillota</taxon>
        <taxon>Bacilli</taxon>
        <taxon>Bacillales</taxon>
        <taxon>Sporolactobacillaceae</taxon>
        <taxon>Sporolactobacillus</taxon>
    </lineage>
</organism>
<dbReference type="PANTHER" id="PTHR34976:SF2">
    <property type="entry name" value="TYPE VII SECRETION SYSTEM PROTEIN ESSD"/>
    <property type="match status" value="1"/>
</dbReference>
<evidence type="ECO:0000313" key="4">
    <source>
        <dbReference type="Proteomes" id="UP000018296"/>
    </source>
</evidence>
<gene>
    <name evidence="3" type="ORF">P343_04945</name>
</gene>
<dbReference type="Proteomes" id="UP000018296">
    <property type="component" value="Unassembled WGS sequence"/>
</dbReference>
<proteinExistence type="inferred from homology"/>
<dbReference type="PATRIC" id="fig|1395513.3.peg.1012"/>
<dbReference type="RefSeq" id="WP_023509290.1">
    <property type="nucleotide sequence ID" value="NZ_AWTC01000004.1"/>
</dbReference>
<keyword evidence="4" id="KW-1185">Reference proteome</keyword>
<feature type="domain" description="LXG" evidence="2">
    <location>
        <begin position="13"/>
        <end position="248"/>
    </location>
</feature>